<comment type="cofactor">
    <cofactor evidence="12">
        <name>[4Fe-4S] cluster</name>
        <dbReference type="ChEBI" id="CHEBI:49883"/>
    </cofactor>
    <text evidence="12">Binds 1 [4Fe-4S] cluster per subunit.</text>
</comment>
<comment type="catalytic activity">
    <reaction evidence="1 12">
        <text>(2R,3S)-3-isopropylmalate = (2S)-2-isopropylmalate</text>
        <dbReference type="Rhea" id="RHEA:32287"/>
        <dbReference type="ChEBI" id="CHEBI:1178"/>
        <dbReference type="ChEBI" id="CHEBI:35121"/>
        <dbReference type="EC" id="4.2.1.33"/>
    </reaction>
</comment>
<name>A0A1I4VZI4_9ACTN</name>
<feature type="binding site" evidence="12">
    <location>
        <position position="426"/>
    </location>
    <ligand>
        <name>[4Fe-4S] cluster</name>
        <dbReference type="ChEBI" id="CHEBI:49883"/>
    </ligand>
</feature>
<evidence type="ECO:0000256" key="10">
    <source>
        <dbReference type="ARBA" id="ARBA00023239"/>
    </source>
</evidence>
<dbReference type="PANTHER" id="PTHR43822">
    <property type="entry name" value="HOMOACONITASE, MITOCHONDRIAL-RELATED"/>
    <property type="match status" value="1"/>
</dbReference>
<dbReference type="InterPro" id="IPR050067">
    <property type="entry name" value="IPM_dehydratase_rel_enz"/>
</dbReference>
<evidence type="ECO:0000256" key="2">
    <source>
        <dbReference type="ARBA" id="ARBA00002695"/>
    </source>
</evidence>
<feature type="binding site" evidence="12">
    <location>
        <position position="423"/>
    </location>
    <ligand>
        <name>[4Fe-4S] cluster</name>
        <dbReference type="ChEBI" id="CHEBI:49883"/>
    </ligand>
</feature>
<dbReference type="Pfam" id="PF00330">
    <property type="entry name" value="Aconitase"/>
    <property type="match status" value="1"/>
</dbReference>
<organism evidence="15 16">
    <name type="scientific">Actinomadura madurae</name>
    <dbReference type="NCBI Taxonomy" id="1993"/>
    <lineage>
        <taxon>Bacteria</taxon>
        <taxon>Bacillati</taxon>
        <taxon>Actinomycetota</taxon>
        <taxon>Actinomycetes</taxon>
        <taxon>Streptosporangiales</taxon>
        <taxon>Thermomonosporaceae</taxon>
        <taxon>Actinomadura</taxon>
    </lineage>
</organism>
<keyword evidence="4 12" id="KW-0432">Leucine biosynthesis</keyword>
<dbReference type="AlphaFoldDB" id="A0A1I4VZI4"/>
<dbReference type="GO" id="GO:0046872">
    <property type="term" value="F:metal ion binding"/>
    <property type="evidence" value="ECO:0007669"/>
    <property type="project" value="UniProtKB-KW"/>
</dbReference>
<dbReference type="NCBIfam" id="NF009116">
    <property type="entry name" value="PRK12466.1"/>
    <property type="match status" value="1"/>
</dbReference>
<evidence type="ECO:0000256" key="4">
    <source>
        <dbReference type="ARBA" id="ARBA00022430"/>
    </source>
</evidence>
<comment type="subunit">
    <text evidence="12">Heterodimer of LeuC and LeuD.</text>
</comment>
<evidence type="ECO:0000256" key="12">
    <source>
        <dbReference type="HAMAP-Rule" id="MF_01026"/>
    </source>
</evidence>
<keyword evidence="10 12" id="KW-0456">Lyase</keyword>
<feature type="binding site" evidence="12">
    <location>
        <position position="363"/>
    </location>
    <ligand>
        <name>[4Fe-4S] cluster</name>
        <dbReference type="ChEBI" id="CHEBI:49883"/>
    </ligand>
</feature>
<evidence type="ECO:0000313" key="15">
    <source>
        <dbReference type="EMBL" id="SFN06580.1"/>
    </source>
</evidence>
<gene>
    <name evidence="12" type="primary">leuC</name>
    <name evidence="15" type="ORF">SAMN04489713_10193</name>
</gene>
<dbReference type="PANTHER" id="PTHR43822:SF9">
    <property type="entry name" value="3-ISOPROPYLMALATE DEHYDRATASE"/>
    <property type="match status" value="1"/>
</dbReference>
<evidence type="ECO:0000256" key="3">
    <source>
        <dbReference type="ARBA" id="ARBA00004729"/>
    </source>
</evidence>
<evidence type="ECO:0000256" key="9">
    <source>
        <dbReference type="ARBA" id="ARBA00023014"/>
    </source>
</evidence>
<dbReference type="HAMAP" id="MF_01026">
    <property type="entry name" value="LeuC_type1"/>
    <property type="match status" value="1"/>
</dbReference>
<dbReference type="NCBIfam" id="TIGR00170">
    <property type="entry name" value="leuC"/>
    <property type="match status" value="1"/>
</dbReference>
<comment type="pathway">
    <text evidence="3 12">Amino-acid biosynthesis; L-leucine biosynthesis; L-leucine from 3-methyl-2-oxobutanoate: step 2/4.</text>
</comment>
<protein>
    <recommendedName>
        <fullName evidence="12">3-isopropylmalate dehydratase large subunit</fullName>
        <ecNumber evidence="12">4.2.1.33</ecNumber>
    </recommendedName>
    <alternativeName>
        <fullName evidence="12">Alpha-IPM isomerase</fullName>
        <shortName evidence="12">IPMI</shortName>
    </alternativeName>
    <alternativeName>
        <fullName evidence="12">Isopropylmalate isomerase</fullName>
    </alternativeName>
</protein>
<evidence type="ECO:0000256" key="11">
    <source>
        <dbReference type="ARBA" id="ARBA00023304"/>
    </source>
</evidence>
<comment type="function">
    <text evidence="2 12">Catalyzes the isomerization between 2-isopropylmalate and 3-isopropylmalate, via the formation of 2-isopropylmaleate.</text>
</comment>
<dbReference type="GO" id="GO:0009098">
    <property type="term" value="P:L-leucine biosynthetic process"/>
    <property type="evidence" value="ECO:0007669"/>
    <property type="project" value="UniProtKB-UniRule"/>
</dbReference>
<evidence type="ECO:0000256" key="7">
    <source>
        <dbReference type="ARBA" id="ARBA00022723"/>
    </source>
</evidence>
<dbReference type="Gene3D" id="3.30.499.10">
    <property type="entry name" value="Aconitase, domain 3"/>
    <property type="match status" value="2"/>
</dbReference>
<dbReference type="InterPro" id="IPR018136">
    <property type="entry name" value="Aconitase_4Fe-4S_BS"/>
</dbReference>
<keyword evidence="11 12" id="KW-0100">Branched-chain amino acid biosynthesis</keyword>
<dbReference type="EMBL" id="FOVH01000001">
    <property type="protein sequence ID" value="SFN06580.1"/>
    <property type="molecule type" value="Genomic_DNA"/>
</dbReference>
<dbReference type="InterPro" id="IPR004430">
    <property type="entry name" value="3-IsopropMal_deHydase_lsu"/>
</dbReference>
<feature type="region of interest" description="Disordered" evidence="13">
    <location>
        <begin position="247"/>
        <end position="267"/>
    </location>
</feature>
<dbReference type="InterPro" id="IPR036008">
    <property type="entry name" value="Aconitase_4Fe-4S_dom"/>
</dbReference>
<reference evidence="15 16" key="1">
    <citation type="submission" date="2016-10" db="EMBL/GenBank/DDBJ databases">
        <authorList>
            <person name="de Groot N.N."/>
        </authorList>
    </citation>
    <scope>NUCLEOTIDE SEQUENCE [LARGE SCALE GENOMIC DNA]</scope>
    <source>
        <strain evidence="15 16">DSM 43067</strain>
    </source>
</reference>
<dbReference type="InterPro" id="IPR033941">
    <property type="entry name" value="IPMI_cat"/>
</dbReference>
<keyword evidence="8 12" id="KW-0408">Iron</keyword>
<comment type="similarity">
    <text evidence="12">Belongs to the aconitase/IPM isomerase family. LeuC type 1 subfamily.</text>
</comment>
<dbReference type="UniPathway" id="UPA00946"/>
<proteinExistence type="inferred from homology"/>
<keyword evidence="16" id="KW-1185">Reference proteome</keyword>
<evidence type="ECO:0000259" key="14">
    <source>
        <dbReference type="Pfam" id="PF00330"/>
    </source>
</evidence>
<evidence type="ECO:0000256" key="1">
    <source>
        <dbReference type="ARBA" id="ARBA00000491"/>
    </source>
</evidence>
<dbReference type="UniPathway" id="UPA00048">
    <property type="reaction ID" value="UER00071"/>
</dbReference>
<dbReference type="GO" id="GO:0003861">
    <property type="term" value="F:3-isopropylmalate dehydratase activity"/>
    <property type="evidence" value="ECO:0007669"/>
    <property type="project" value="UniProtKB-UniRule"/>
</dbReference>
<dbReference type="STRING" id="1993.SAMN04489713_10193"/>
<dbReference type="FunCoup" id="A0A1I4VZI4">
    <property type="interactions" value="289"/>
</dbReference>
<keyword evidence="5 12" id="KW-0004">4Fe-4S</keyword>
<dbReference type="CDD" id="cd01583">
    <property type="entry name" value="IPMI"/>
    <property type="match status" value="1"/>
</dbReference>
<dbReference type="GO" id="GO:0051539">
    <property type="term" value="F:4 iron, 4 sulfur cluster binding"/>
    <property type="evidence" value="ECO:0007669"/>
    <property type="project" value="UniProtKB-KW"/>
</dbReference>
<evidence type="ECO:0000256" key="13">
    <source>
        <dbReference type="SAM" id="MobiDB-lite"/>
    </source>
</evidence>
<feature type="domain" description="Aconitase/3-isopropylmalate dehydratase large subunit alpha/beta/alpha" evidence="14">
    <location>
        <begin position="7"/>
        <end position="473"/>
    </location>
</feature>
<dbReference type="NCBIfam" id="NF004016">
    <property type="entry name" value="PRK05478.1"/>
    <property type="match status" value="1"/>
</dbReference>
<dbReference type="RefSeq" id="WP_075020100.1">
    <property type="nucleotide sequence ID" value="NZ_FOVH01000001.1"/>
</dbReference>
<feature type="region of interest" description="Disordered" evidence="13">
    <location>
        <begin position="433"/>
        <end position="461"/>
    </location>
</feature>
<dbReference type="InterPro" id="IPR015931">
    <property type="entry name" value="Acnase/IPM_dHydase_lsu_aba_1/3"/>
</dbReference>
<dbReference type="PROSITE" id="PS01244">
    <property type="entry name" value="ACONITASE_2"/>
    <property type="match status" value="1"/>
</dbReference>
<dbReference type="PROSITE" id="PS00450">
    <property type="entry name" value="ACONITASE_1"/>
    <property type="match status" value="1"/>
</dbReference>
<keyword evidence="7 12" id="KW-0479">Metal-binding</keyword>
<keyword evidence="9 12" id="KW-0411">Iron-sulfur</keyword>
<evidence type="ECO:0000313" key="16">
    <source>
        <dbReference type="Proteomes" id="UP000183413"/>
    </source>
</evidence>
<dbReference type="Proteomes" id="UP000183413">
    <property type="component" value="Unassembled WGS sequence"/>
</dbReference>
<dbReference type="PRINTS" id="PR00415">
    <property type="entry name" value="ACONITASE"/>
</dbReference>
<keyword evidence="6 12" id="KW-0028">Amino-acid biosynthesis</keyword>
<evidence type="ECO:0000256" key="8">
    <source>
        <dbReference type="ARBA" id="ARBA00023004"/>
    </source>
</evidence>
<dbReference type="InterPro" id="IPR001030">
    <property type="entry name" value="Acoase/IPM_deHydtase_lsu_aba"/>
</dbReference>
<sequence length="481" mass="51102">MGRTLAEKVYDAHVVRRAEGEPDLLYIDLHLVHEVTSPQAFDGLRMAGRQVRRPDLTIATEDHNVPTTDLLKPIADPVSRTQVETLRKNCSDFGIRLHPMGDDGQGIVHVIGPQLGLTQPGMTVVCGDSHTSTHGAFGALAFGIGTSEVEHVLATQTLPQIRPKTMAVTVNGALPEGVTAKDLILAIIARIGTGGGQGHIIEYRGEAVRSLSMEGRMTVCNMSIEAGARAGMIAPDETTFEYLKGRPHAPSHAVAGGSGGSSPQNENAEEWDKAVEYWTSLRTDDDAVFDKEVVIDASELTPFVTWGTNPGQGLPLAESVPDPASIDDPVKRQNAERALEYMGLTAGTRLRDIEVDTVFVGSCTNGRIEDLRAVAGVLKGRRVADGVRMLVVPGSMKVKKQAEEEGLDAVISASGAEWREAGCSMCLAMNPDKLTPGERSASTSNRNFEGRQGPGGRTHLVSPAVAAATAVTGRLTAPADL</sequence>
<accession>A0A1I4VZI4</accession>
<dbReference type="SUPFAM" id="SSF53732">
    <property type="entry name" value="Aconitase iron-sulfur domain"/>
    <property type="match status" value="1"/>
</dbReference>
<dbReference type="FunFam" id="3.30.499.10:FF:000007">
    <property type="entry name" value="3-isopropylmalate dehydratase large subunit"/>
    <property type="match status" value="1"/>
</dbReference>
<dbReference type="InParanoid" id="A0A1I4VZI4"/>
<dbReference type="eggNOG" id="COG0065">
    <property type="taxonomic scope" value="Bacteria"/>
</dbReference>
<evidence type="ECO:0000256" key="6">
    <source>
        <dbReference type="ARBA" id="ARBA00022605"/>
    </source>
</evidence>
<dbReference type="EC" id="4.2.1.33" evidence="12"/>
<evidence type="ECO:0000256" key="5">
    <source>
        <dbReference type="ARBA" id="ARBA00022485"/>
    </source>
</evidence>